<dbReference type="SUPFAM" id="SSF51735">
    <property type="entry name" value="NAD(P)-binding Rossmann-fold domains"/>
    <property type="match status" value="1"/>
</dbReference>
<comment type="caution">
    <text evidence="5">The sequence shown here is derived from an EMBL/GenBank/DDBJ whole genome shotgun (WGS) entry which is preliminary data.</text>
</comment>
<protein>
    <submittedName>
        <fullName evidence="5">NAD(P)-binding protein</fullName>
    </submittedName>
</protein>
<keyword evidence="3" id="KW-0560">Oxidoreductase</keyword>
<evidence type="ECO:0000256" key="3">
    <source>
        <dbReference type="ARBA" id="ARBA00023002"/>
    </source>
</evidence>
<dbReference type="EMBL" id="MU863653">
    <property type="protein sequence ID" value="KAK4098988.1"/>
    <property type="molecule type" value="Genomic_DNA"/>
</dbReference>
<accession>A0AAN6PWB0</accession>
<evidence type="ECO:0000256" key="1">
    <source>
        <dbReference type="ARBA" id="ARBA00006328"/>
    </source>
</evidence>
<organism evidence="5 6">
    <name type="scientific">Parathielavia hyrcaniae</name>
    <dbReference type="NCBI Taxonomy" id="113614"/>
    <lineage>
        <taxon>Eukaryota</taxon>
        <taxon>Fungi</taxon>
        <taxon>Dikarya</taxon>
        <taxon>Ascomycota</taxon>
        <taxon>Pezizomycotina</taxon>
        <taxon>Sordariomycetes</taxon>
        <taxon>Sordariomycetidae</taxon>
        <taxon>Sordariales</taxon>
        <taxon>Chaetomiaceae</taxon>
        <taxon>Parathielavia</taxon>
    </lineage>
</organism>
<reference evidence="5" key="1">
    <citation type="journal article" date="2023" name="Mol. Phylogenet. Evol.">
        <title>Genome-scale phylogeny and comparative genomics of the fungal order Sordariales.</title>
        <authorList>
            <person name="Hensen N."/>
            <person name="Bonometti L."/>
            <person name="Westerberg I."/>
            <person name="Brannstrom I.O."/>
            <person name="Guillou S."/>
            <person name="Cros-Aarteil S."/>
            <person name="Calhoun S."/>
            <person name="Haridas S."/>
            <person name="Kuo A."/>
            <person name="Mondo S."/>
            <person name="Pangilinan J."/>
            <person name="Riley R."/>
            <person name="LaButti K."/>
            <person name="Andreopoulos B."/>
            <person name="Lipzen A."/>
            <person name="Chen C."/>
            <person name="Yan M."/>
            <person name="Daum C."/>
            <person name="Ng V."/>
            <person name="Clum A."/>
            <person name="Steindorff A."/>
            <person name="Ohm R.A."/>
            <person name="Martin F."/>
            <person name="Silar P."/>
            <person name="Natvig D.O."/>
            <person name="Lalanne C."/>
            <person name="Gautier V."/>
            <person name="Ament-Velasquez S.L."/>
            <person name="Kruys A."/>
            <person name="Hutchinson M.I."/>
            <person name="Powell A.J."/>
            <person name="Barry K."/>
            <person name="Miller A.N."/>
            <person name="Grigoriev I.V."/>
            <person name="Debuchy R."/>
            <person name="Gladieux P."/>
            <person name="Hiltunen Thoren M."/>
            <person name="Johannesson H."/>
        </authorList>
    </citation>
    <scope>NUCLEOTIDE SEQUENCE</scope>
    <source>
        <strain evidence="5">CBS 757.83</strain>
    </source>
</reference>
<reference evidence="5" key="2">
    <citation type="submission" date="2023-05" db="EMBL/GenBank/DDBJ databases">
        <authorList>
            <consortium name="Lawrence Berkeley National Laboratory"/>
            <person name="Steindorff A."/>
            <person name="Hensen N."/>
            <person name="Bonometti L."/>
            <person name="Westerberg I."/>
            <person name="Brannstrom I.O."/>
            <person name="Guillou S."/>
            <person name="Cros-Aarteil S."/>
            <person name="Calhoun S."/>
            <person name="Haridas S."/>
            <person name="Kuo A."/>
            <person name="Mondo S."/>
            <person name="Pangilinan J."/>
            <person name="Riley R."/>
            <person name="Labutti K."/>
            <person name="Andreopoulos B."/>
            <person name="Lipzen A."/>
            <person name="Chen C."/>
            <person name="Yanf M."/>
            <person name="Daum C."/>
            <person name="Ng V."/>
            <person name="Clum A."/>
            <person name="Ohm R."/>
            <person name="Martin F."/>
            <person name="Silar P."/>
            <person name="Natvig D."/>
            <person name="Lalanne C."/>
            <person name="Gautier V."/>
            <person name="Ament-Velasquez S.L."/>
            <person name="Kruys A."/>
            <person name="Hutchinson M.I."/>
            <person name="Powell A.J."/>
            <person name="Barry K."/>
            <person name="Miller A.N."/>
            <person name="Grigoriev I.V."/>
            <person name="Debuchy R."/>
            <person name="Gladieux P."/>
            <person name="Thoren M.H."/>
            <person name="Johannesson H."/>
        </authorList>
    </citation>
    <scope>NUCLEOTIDE SEQUENCE</scope>
    <source>
        <strain evidence="5">CBS 757.83</strain>
    </source>
</reference>
<dbReference type="InterPro" id="IPR036291">
    <property type="entry name" value="NAD(P)-bd_dom_sf"/>
</dbReference>
<dbReference type="Proteomes" id="UP001305647">
    <property type="component" value="Unassembled WGS sequence"/>
</dbReference>
<dbReference type="InterPro" id="IPR051164">
    <property type="entry name" value="NmrA-like_oxidored"/>
</dbReference>
<dbReference type="PANTHER" id="PTHR42748">
    <property type="entry name" value="NITROGEN METABOLITE REPRESSION PROTEIN NMRA FAMILY MEMBER"/>
    <property type="match status" value="1"/>
</dbReference>
<evidence type="ECO:0000256" key="2">
    <source>
        <dbReference type="ARBA" id="ARBA00022857"/>
    </source>
</evidence>
<evidence type="ECO:0000259" key="4">
    <source>
        <dbReference type="Pfam" id="PF05368"/>
    </source>
</evidence>
<proteinExistence type="inferred from homology"/>
<dbReference type="PANTHER" id="PTHR42748:SF30">
    <property type="entry name" value="NMRA-LIKE DOMAIN-CONTAINING PROTEIN"/>
    <property type="match status" value="1"/>
</dbReference>
<keyword evidence="6" id="KW-1185">Reference proteome</keyword>
<dbReference type="Pfam" id="PF05368">
    <property type="entry name" value="NmrA"/>
    <property type="match status" value="1"/>
</dbReference>
<evidence type="ECO:0000313" key="6">
    <source>
        <dbReference type="Proteomes" id="UP001305647"/>
    </source>
</evidence>
<dbReference type="Gene3D" id="3.90.25.10">
    <property type="entry name" value="UDP-galactose 4-epimerase, domain 1"/>
    <property type="match status" value="1"/>
</dbReference>
<keyword evidence="2" id="KW-0521">NADP</keyword>
<comment type="similarity">
    <text evidence="1">Belongs to the NmrA-type oxidoreductase family.</text>
</comment>
<sequence>MVTDGAFVCAATGVQGGAVARQLRALDWEVHTTTRDPSSTAAQALASAGVKVHQGSWDNTAALEAAIAGCDCLFLNLVPVLTDFSAEFRLGRSVLRIAKAAGVKHVVYSTGYRFPHMGPTDFMAMAFQPKLDLEQELQSAGFRVEILYPGAAETGVFTTAMRHSTTLIAVDHDDIGAFAVAAFQNLDIFHGQIIDLISETITFENALEIMHRRTGRNLRARYLLDEELVEAKKTNPLLVLQKVMRDFTLDRDVKAEARKWGIETGSFERFVEREERAFDETYADVESF</sequence>
<dbReference type="InterPro" id="IPR008030">
    <property type="entry name" value="NmrA-like"/>
</dbReference>
<gene>
    <name evidence="5" type="ORF">N658DRAFT_568382</name>
</gene>
<name>A0AAN6PWB0_9PEZI</name>
<dbReference type="GO" id="GO:0016491">
    <property type="term" value="F:oxidoreductase activity"/>
    <property type="evidence" value="ECO:0007669"/>
    <property type="project" value="UniProtKB-KW"/>
</dbReference>
<dbReference type="AlphaFoldDB" id="A0AAN6PWB0"/>
<feature type="domain" description="NmrA-like" evidence="4">
    <location>
        <begin position="8"/>
        <end position="250"/>
    </location>
</feature>
<dbReference type="Gene3D" id="3.40.50.720">
    <property type="entry name" value="NAD(P)-binding Rossmann-like Domain"/>
    <property type="match status" value="1"/>
</dbReference>
<dbReference type="GO" id="GO:0005634">
    <property type="term" value="C:nucleus"/>
    <property type="evidence" value="ECO:0007669"/>
    <property type="project" value="TreeGrafter"/>
</dbReference>
<evidence type="ECO:0000313" key="5">
    <source>
        <dbReference type="EMBL" id="KAK4098988.1"/>
    </source>
</evidence>